<gene>
    <name evidence="1" type="ORF">RPERSI_LOCUS12601</name>
</gene>
<organism evidence="1 2">
    <name type="scientific">Racocetra persica</name>
    <dbReference type="NCBI Taxonomy" id="160502"/>
    <lineage>
        <taxon>Eukaryota</taxon>
        <taxon>Fungi</taxon>
        <taxon>Fungi incertae sedis</taxon>
        <taxon>Mucoromycota</taxon>
        <taxon>Glomeromycotina</taxon>
        <taxon>Glomeromycetes</taxon>
        <taxon>Diversisporales</taxon>
        <taxon>Gigasporaceae</taxon>
        <taxon>Racocetra</taxon>
    </lineage>
</organism>
<sequence length="70" mass="8689">RRKSHKNKRKTKPIPYMDDPTTQRNDETYEHENKRIVSKEKKKPQEQKKKTKPILIWMTQRRNAMRNLRT</sequence>
<feature type="non-terminal residue" evidence="1">
    <location>
        <position position="1"/>
    </location>
</feature>
<keyword evidence="2" id="KW-1185">Reference proteome</keyword>
<name>A0ACA9Q6S8_9GLOM</name>
<dbReference type="EMBL" id="CAJVQC010027111">
    <property type="protein sequence ID" value="CAG8735397.1"/>
    <property type="molecule type" value="Genomic_DNA"/>
</dbReference>
<proteinExistence type="predicted"/>
<evidence type="ECO:0000313" key="2">
    <source>
        <dbReference type="Proteomes" id="UP000789920"/>
    </source>
</evidence>
<accession>A0ACA9Q6S8</accession>
<protein>
    <submittedName>
        <fullName evidence="1">30160_t:CDS:1</fullName>
    </submittedName>
</protein>
<dbReference type="Proteomes" id="UP000789920">
    <property type="component" value="Unassembled WGS sequence"/>
</dbReference>
<evidence type="ECO:0000313" key="1">
    <source>
        <dbReference type="EMBL" id="CAG8735397.1"/>
    </source>
</evidence>
<comment type="caution">
    <text evidence="1">The sequence shown here is derived from an EMBL/GenBank/DDBJ whole genome shotgun (WGS) entry which is preliminary data.</text>
</comment>
<reference evidence="1" key="1">
    <citation type="submission" date="2021-06" db="EMBL/GenBank/DDBJ databases">
        <authorList>
            <person name="Kallberg Y."/>
            <person name="Tangrot J."/>
            <person name="Rosling A."/>
        </authorList>
    </citation>
    <scope>NUCLEOTIDE SEQUENCE</scope>
    <source>
        <strain evidence="1">MA461A</strain>
    </source>
</reference>